<accession>A0A4Q2U7P7</accession>
<evidence type="ECO:0000256" key="2">
    <source>
        <dbReference type="ARBA" id="ARBA00023002"/>
    </source>
</evidence>
<dbReference type="PANTHER" id="PTHR43477">
    <property type="entry name" value="DIHYDROANTICAPSIN 7-DEHYDROGENASE"/>
    <property type="match status" value="1"/>
</dbReference>
<comment type="caution">
    <text evidence="4">The sequence shown here is derived from an EMBL/GenBank/DDBJ whole genome shotgun (WGS) entry which is preliminary data.</text>
</comment>
<dbReference type="CDD" id="cd05233">
    <property type="entry name" value="SDR_c"/>
    <property type="match status" value="1"/>
</dbReference>
<dbReference type="OrthoDB" id="9803333at2"/>
<keyword evidence="5" id="KW-1185">Reference proteome</keyword>
<dbReference type="SUPFAM" id="SSF51735">
    <property type="entry name" value="NAD(P)-binding Rossmann-fold domains"/>
    <property type="match status" value="1"/>
</dbReference>
<reference evidence="4 5" key="1">
    <citation type="submission" date="2018-12" db="EMBL/GenBank/DDBJ databases">
        <authorList>
            <person name="Grouzdev D.S."/>
            <person name="Krutkina M.S."/>
        </authorList>
    </citation>
    <scope>NUCLEOTIDE SEQUENCE [LARGE SCALE GENOMIC DNA]</scope>
    <source>
        <strain evidence="4 5">RmlP026</strain>
    </source>
</reference>
<evidence type="ECO:0000256" key="1">
    <source>
        <dbReference type="ARBA" id="ARBA00006484"/>
    </source>
</evidence>
<dbReference type="GO" id="GO:0016491">
    <property type="term" value="F:oxidoreductase activity"/>
    <property type="evidence" value="ECO:0007669"/>
    <property type="project" value="UniProtKB-KW"/>
</dbReference>
<dbReference type="AlphaFoldDB" id="A0A4Q2U7P7"/>
<dbReference type="InterPro" id="IPR051122">
    <property type="entry name" value="SDR_DHRS6-like"/>
</dbReference>
<reference evidence="4 5" key="2">
    <citation type="submission" date="2019-02" db="EMBL/GenBank/DDBJ databases">
        <title>'Lichenibacterium ramalinii' gen. nov. sp. nov., 'Lichenibacterium minor' gen. nov. sp. nov.</title>
        <authorList>
            <person name="Pankratov T."/>
        </authorList>
    </citation>
    <scope>NUCLEOTIDE SEQUENCE [LARGE SCALE GENOMIC DNA]</scope>
    <source>
        <strain evidence="4 5">RmlP026</strain>
    </source>
</reference>
<dbReference type="EMBL" id="QYBB01000010">
    <property type="protein sequence ID" value="RYC31938.1"/>
    <property type="molecule type" value="Genomic_DNA"/>
</dbReference>
<dbReference type="InterPro" id="IPR036291">
    <property type="entry name" value="NAD(P)-bd_dom_sf"/>
</dbReference>
<protein>
    <submittedName>
        <fullName evidence="4">SDR family oxidoreductase</fullName>
    </submittedName>
</protein>
<feature type="domain" description="Ketoreductase" evidence="3">
    <location>
        <begin position="2"/>
        <end position="174"/>
    </location>
</feature>
<name>A0A4Q2U7P7_9HYPH</name>
<dbReference type="InterPro" id="IPR002347">
    <property type="entry name" value="SDR_fam"/>
</dbReference>
<dbReference type="Proteomes" id="UP000290759">
    <property type="component" value="Unassembled WGS sequence"/>
</dbReference>
<evidence type="ECO:0000313" key="4">
    <source>
        <dbReference type="EMBL" id="RYC31938.1"/>
    </source>
</evidence>
<dbReference type="Pfam" id="PF13561">
    <property type="entry name" value="adh_short_C2"/>
    <property type="match status" value="1"/>
</dbReference>
<dbReference type="PANTHER" id="PTHR43477:SF1">
    <property type="entry name" value="DIHYDROANTICAPSIN 7-DEHYDROGENASE"/>
    <property type="match status" value="1"/>
</dbReference>
<organism evidence="4 5">
    <name type="scientific">Lichenibacterium minor</name>
    <dbReference type="NCBI Taxonomy" id="2316528"/>
    <lineage>
        <taxon>Bacteria</taxon>
        <taxon>Pseudomonadati</taxon>
        <taxon>Pseudomonadota</taxon>
        <taxon>Alphaproteobacteria</taxon>
        <taxon>Hyphomicrobiales</taxon>
        <taxon>Lichenihabitantaceae</taxon>
        <taxon>Lichenibacterium</taxon>
    </lineage>
</organism>
<comment type="similarity">
    <text evidence="1">Belongs to the short-chain dehydrogenases/reductases (SDR) family.</text>
</comment>
<proteinExistence type="inferred from homology"/>
<dbReference type="SMART" id="SM00822">
    <property type="entry name" value="PKS_KR"/>
    <property type="match status" value="1"/>
</dbReference>
<dbReference type="Gene3D" id="3.40.50.720">
    <property type="entry name" value="NAD(P)-binding Rossmann-like Domain"/>
    <property type="match status" value="1"/>
</dbReference>
<dbReference type="RefSeq" id="WP_129226417.1">
    <property type="nucleotide sequence ID" value="NZ_QYBB01000010.1"/>
</dbReference>
<sequence>MASIIIFGGAGGIGSAVARRLAARGDRPHLVGRDPAKLAAVAREVGAASSVCDVTDGAAVAAVVAEAAGGDGLAGLVYAVGTINLKPIGSLTEADFERDWRINALGAALALKAAAPHLKAVDGSSVVLFSTVAVGQGFAAHASVSMAKGAVEGLTVALAAELAPKVRVNCIAPSLTRTPLAEGLTRNEALAKGVAETHALRRLGEADDSAALAAFLLGPEAGWITGQVIGVDGGRSTLRTKG</sequence>
<evidence type="ECO:0000259" key="3">
    <source>
        <dbReference type="SMART" id="SM00822"/>
    </source>
</evidence>
<evidence type="ECO:0000313" key="5">
    <source>
        <dbReference type="Proteomes" id="UP000290759"/>
    </source>
</evidence>
<gene>
    <name evidence="4" type="ORF">D3273_10945</name>
</gene>
<keyword evidence="2" id="KW-0560">Oxidoreductase</keyword>
<dbReference type="InterPro" id="IPR057326">
    <property type="entry name" value="KR_dom"/>
</dbReference>
<dbReference type="PRINTS" id="PR00081">
    <property type="entry name" value="GDHRDH"/>
</dbReference>